<dbReference type="OrthoDB" id="197206at2759"/>
<keyword evidence="2" id="KW-0963">Cytoplasm</keyword>
<dbReference type="PANTHER" id="PTHR11586:SF33">
    <property type="entry name" value="AMINOACYL TRNA SYNTHASE COMPLEX-INTERACTING MULTIFUNCTIONAL PROTEIN 1"/>
    <property type="match status" value="1"/>
</dbReference>
<dbReference type="STRING" id="224129.A0A1W4X5W7"/>
<evidence type="ECO:0000256" key="8">
    <source>
        <dbReference type="SAM" id="MobiDB-lite"/>
    </source>
</evidence>
<evidence type="ECO:0000259" key="9">
    <source>
        <dbReference type="PROSITE" id="PS50886"/>
    </source>
</evidence>
<keyword evidence="3 6" id="KW-0820">tRNA-binding</keyword>
<organism evidence="10 11">
    <name type="scientific">Agrilus planipennis</name>
    <name type="common">Emerald ash borer</name>
    <name type="synonym">Agrilus marcopoli</name>
    <dbReference type="NCBI Taxonomy" id="224129"/>
    <lineage>
        <taxon>Eukaryota</taxon>
        <taxon>Metazoa</taxon>
        <taxon>Ecdysozoa</taxon>
        <taxon>Arthropoda</taxon>
        <taxon>Hexapoda</taxon>
        <taxon>Insecta</taxon>
        <taxon>Pterygota</taxon>
        <taxon>Neoptera</taxon>
        <taxon>Endopterygota</taxon>
        <taxon>Coleoptera</taxon>
        <taxon>Polyphaga</taxon>
        <taxon>Elateriformia</taxon>
        <taxon>Buprestoidea</taxon>
        <taxon>Buprestidae</taxon>
        <taxon>Agrilinae</taxon>
        <taxon>Agrilus</taxon>
    </lineage>
</organism>
<dbReference type="GO" id="GO:0000049">
    <property type="term" value="F:tRNA binding"/>
    <property type="evidence" value="ECO:0007669"/>
    <property type="project" value="UniProtKB-UniRule"/>
</dbReference>
<keyword evidence="10" id="KW-1185">Reference proteome</keyword>
<dbReference type="InParanoid" id="A0A1W4X5W7"/>
<dbReference type="InterPro" id="IPR012340">
    <property type="entry name" value="NA-bd_OB-fold"/>
</dbReference>
<keyword evidence="7" id="KW-0175">Coiled coil</keyword>
<evidence type="ECO:0000256" key="4">
    <source>
        <dbReference type="ARBA" id="ARBA00022884"/>
    </source>
</evidence>
<dbReference type="GO" id="GO:0005737">
    <property type="term" value="C:cytoplasm"/>
    <property type="evidence" value="ECO:0007669"/>
    <property type="project" value="UniProtKB-SubCell"/>
</dbReference>
<comment type="subcellular location">
    <subcellularLocation>
        <location evidence="1">Cytoplasm</location>
    </subcellularLocation>
</comment>
<dbReference type="FunFam" id="2.40.50.140:FF:000047">
    <property type="entry name" value="tyrosine--tRNA ligase, cytoplasmic isoform X2"/>
    <property type="match status" value="1"/>
</dbReference>
<dbReference type="Pfam" id="PF01588">
    <property type="entry name" value="tRNA_bind"/>
    <property type="match status" value="1"/>
</dbReference>
<reference evidence="11" key="1">
    <citation type="submission" date="2025-08" db="UniProtKB">
        <authorList>
            <consortium name="RefSeq"/>
        </authorList>
    </citation>
    <scope>IDENTIFICATION</scope>
    <source>
        <tissue evidence="11">Entire body</tissue>
    </source>
</reference>
<dbReference type="CDD" id="cd02799">
    <property type="entry name" value="tRNA_bind_EMAP-II_like"/>
    <property type="match status" value="1"/>
</dbReference>
<keyword evidence="5" id="KW-0648">Protein biosynthesis</keyword>
<dbReference type="PROSITE" id="PS50886">
    <property type="entry name" value="TRBD"/>
    <property type="match status" value="1"/>
</dbReference>
<evidence type="ECO:0000256" key="2">
    <source>
        <dbReference type="ARBA" id="ARBA00022490"/>
    </source>
</evidence>
<dbReference type="InterPro" id="IPR002547">
    <property type="entry name" value="tRNA-bd_dom"/>
</dbReference>
<proteinExistence type="predicted"/>
<evidence type="ECO:0000256" key="7">
    <source>
        <dbReference type="SAM" id="Coils"/>
    </source>
</evidence>
<evidence type="ECO:0000313" key="11">
    <source>
        <dbReference type="RefSeq" id="XP_018328222.1"/>
    </source>
</evidence>
<feature type="coiled-coil region" evidence="7">
    <location>
        <begin position="32"/>
        <end position="85"/>
    </location>
</feature>
<evidence type="ECO:0000256" key="6">
    <source>
        <dbReference type="PROSITE-ProRule" id="PRU00209"/>
    </source>
</evidence>
<dbReference type="Gene3D" id="2.40.50.140">
    <property type="entry name" value="Nucleic acid-binding proteins"/>
    <property type="match status" value="1"/>
</dbReference>
<evidence type="ECO:0000256" key="3">
    <source>
        <dbReference type="ARBA" id="ARBA00022555"/>
    </source>
</evidence>
<feature type="region of interest" description="Disordered" evidence="8">
    <location>
        <begin position="127"/>
        <end position="153"/>
    </location>
</feature>
<keyword evidence="4 6" id="KW-0694">RNA-binding</keyword>
<accession>A0A1W4X5W7</accession>
<evidence type="ECO:0000256" key="5">
    <source>
        <dbReference type="ARBA" id="ARBA00022917"/>
    </source>
</evidence>
<name>A0A1W4X5W7_AGRPL</name>
<evidence type="ECO:0000313" key="10">
    <source>
        <dbReference type="Proteomes" id="UP000192223"/>
    </source>
</evidence>
<dbReference type="PANTHER" id="PTHR11586">
    <property type="entry name" value="TRNA-AMINOACYLATION COFACTOR ARC1 FAMILY MEMBER"/>
    <property type="match status" value="1"/>
</dbReference>
<dbReference type="RefSeq" id="XP_018328222.1">
    <property type="nucleotide sequence ID" value="XM_018472720.2"/>
</dbReference>
<sequence>MVKLFQLNLTLGTSLYLYRMSKTILDRIIFNAREAETTITELTSEIKSLTNEYNKIRIGKLLEENAKLENEVELAKRKLINLEQRNGINQVSLPISRTSISLEDKSNIQKDNNINIQLVKKIENVPMEQDTKAEGSTEKKPKKEKKPKEKQTQIELPINFGRLDLRIGKIENVERHPDADSLYVLKINCGEEKPRTVCSGLVKHVPLEQLKDASVVVLCNLKPVKMRGVTSEAMVMCASSPESVEVLIPPSGAVPGDPVECDGYNRSPDPIMNPKKKIFETVAPDLHTNDLLQACYKNTPWKIPGKGNILAKSLKNTNIK</sequence>
<dbReference type="FunCoup" id="A0A1W4X5W7">
    <property type="interactions" value="1873"/>
</dbReference>
<protein>
    <submittedName>
        <fullName evidence="11">Aminoacyl tRNA synthase complex-interacting multifunctional protein 1-like isoform X1</fullName>
    </submittedName>
</protein>
<gene>
    <name evidence="11" type="primary">LOC112903847</name>
</gene>
<dbReference type="KEGG" id="apln:112903847"/>
<feature type="compositionally biased region" description="Basic and acidic residues" evidence="8">
    <location>
        <begin position="129"/>
        <end position="152"/>
    </location>
</feature>
<evidence type="ECO:0000256" key="1">
    <source>
        <dbReference type="ARBA" id="ARBA00004496"/>
    </source>
</evidence>
<dbReference type="CTD" id="9255"/>
<dbReference type="SUPFAM" id="SSF50249">
    <property type="entry name" value="Nucleic acid-binding proteins"/>
    <property type="match status" value="1"/>
</dbReference>
<dbReference type="GO" id="GO:0006412">
    <property type="term" value="P:translation"/>
    <property type="evidence" value="ECO:0007669"/>
    <property type="project" value="UniProtKB-KW"/>
</dbReference>
<dbReference type="GeneID" id="112903847"/>
<dbReference type="InterPro" id="IPR051270">
    <property type="entry name" value="Tyrosine-tRNA_ligase_regulator"/>
</dbReference>
<dbReference type="AlphaFoldDB" id="A0A1W4X5W7"/>
<dbReference type="Proteomes" id="UP000192223">
    <property type="component" value="Unplaced"/>
</dbReference>
<feature type="domain" description="TRNA-binding" evidence="9">
    <location>
        <begin position="159"/>
        <end position="260"/>
    </location>
</feature>